<dbReference type="EMBL" id="QUTB01012265">
    <property type="protein sequence ID" value="RHY35785.1"/>
    <property type="molecule type" value="Genomic_DNA"/>
</dbReference>
<dbReference type="Pfam" id="PF01106">
    <property type="entry name" value="NifU"/>
    <property type="match status" value="1"/>
</dbReference>
<reference evidence="3 4" key="1">
    <citation type="submission" date="2018-08" db="EMBL/GenBank/DDBJ databases">
        <title>Aphanomyces genome sequencing and annotation.</title>
        <authorList>
            <person name="Minardi D."/>
            <person name="Oidtmann B."/>
            <person name="Van Der Giezen M."/>
            <person name="Studholme D.J."/>
        </authorList>
    </citation>
    <scope>NUCLEOTIDE SEQUENCE [LARGE SCALE GENOMIC DNA]</scope>
    <source>
        <strain evidence="3 4">Si</strain>
    </source>
</reference>
<dbReference type="InterPro" id="IPR036498">
    <property type="entry name" value="Nfu/NifU_N_sf"/>
</dbReference>
<dbReference type="GO" id="GO:0005506">
    <property type="term" value="F:iron ion binding"/>
    <property type="evidence" value="ECO:0007669"/>
    <property type="project" value="InterPro"/>
</dbReference>
<dbReference type="SUPFAM" id="SSF117916">
    <property type="entry name" value="Fe-S cluster assembly (FSCA) domain-like"/>
    <property type="match status" value="1"/>
</dbReference>
<organism evidence="3 4">
    <name type="scientific">Aphanomyces astaci</name>
    <name type="common">Crayfish plague agent</name>
    <dbReference type="NCBI Taxonomy" id="112090"/>
    <lineage>
        <taxon>Eukaryota</taxon>
        <taxon>Sar</taxon>
        <taxon>Stramenopiles</taxon>
        <taxon>Oomycota</taxon>
        <taxon>Saprolegniomycetes</taxon>
        <taxon>Saprolegniales</taxon>
        <taxon>Verrucalvaceae</taxon>
        <taxon>Aphanomyces</taxon>
    </lineage>
</organism>
<dbReference type="InterPro" id="IPR034904">
    <property type="entry name" value="FSCA_dom_sf"/>
</dbReference>
<evidence type="ECO:0000313" key="4">
    <source>
        <dbReference type="Proteomes" id="UP000283543"/>
    </source>
</evidence>
<dbReference type="InterPro" id="IPR001075">
    <property type="entry name" value="NIF_FeS_clus_asmbl_NifU_C"/>
</dbReference>
<dbReference type="Pfam" id="PF08712">
    <property type="entry name" value="Nfu_N"/>
    <property type="match status" value="1"/>
</dbReference>
<protein>
    <recommendedName>
        <fullName evidence="2">Scaffold protein Nfu/NifU N-terminal domain-containing protein</fullName>
    </recommendedName>
</protein>
<evidence type="ECO:0000313" key="3">
    <source>
        <dbReference type="EMBL" id="RHY35785.1"/>
    </source>
</evidence>
<feature type="domain" description="Scaffold protein Nfu/NifU N-terminal" evidence="2">
    <location>
        <begin position="72"/>
        <end position="163"/>
    </location>
</feature>
<name>A0A418BBL5_APHAT</name>
<dbReference type="PANTHER" id="PTHR11178:SF1">
    <property type="entry name" value="NFU1 IRON-SULFUR CLUSTER SCAFFOLD HOMOLOG, MITOCHONDRIAL"/>
    <property type="match status" value="1"/>
</dbReference>
<dbReference type="Proteomes" id="UP000283543">
    <property type="component" value="Unassembled WGS sequence"/>
</dbReference>
<dbReference type="GO" id="GO:0051536">
    <property type="term" value="F:iron-sulfur cluster binding"/>
    <property type="evidence" value="ECO:0007669"/>
    <property type="project" value="InterPro"/>
</dbReference>
<dbReference type="GO" id="GO:0016226">
    <property type="term" value="P:iron-sulfur cluster assembly"/>
    <property type="evidence" value="ECO:0007669"/>
    <property type="project" value="InterPro"/>
</dbReference>
<comment type="caution">
    <text evidence="3">The sequence shown here is derived from an EMBL/GenBank/DDBJ whole genome shotgun (WGS) entry which is preliminary data.</text>
</comment>
<dbReference type="InterPro" id="IPR014824">
    <property type="entry name" value="Nfu/NifU_N"/>
</dbReference>
<dbReference type="AlphaFoldDB" id="A0A418BBL5"/>
<dbReference type="SUPFAM" id="SSF110836">
    <property type="entry name" value="Hypothetical protein SAV1430"/>
    <property type="match status" value="1"/>
</dbReference>
<accession>A0A418BBL5</accession>
<proteinExistence type="inferred from homology"/>
<dbReference type="Gene3D" id="3.30.300.130">
    <property type="entry name" value="Fe-S cluster assembly (FSCA)"/>
    <property type="match status" value="1"/>
</dbReference>
<dbReference type="SMART" id="SM00932">
    <property type="entry name" value="Nfu_N"/>
    <property type="match status" value="1"/>
</dbReference>
<dbReference type="VEuPathDB" id="FungiDB:H257_16981"/>
<evidence type="ECO:0000259" key="2">
    <source>
        <dbReference type="SMART" id="SM00932"/>
    </source>
</evidence>
<sequence>MHRTCRNMMRLHQATKLRGPSMASAALANAAPSVRSIHVPSSSSSPLVRSSFAKKNVRRPSLFTVSVRNMFIQTETTPNPQSLKFLPGRAVLDDRFSTGVDFTPKGPELRRSLLAKDLFAIDGIVRVFFGKDFISVTKKNDDIDWDVLRGQIFGTIMDFYASGKPIMTDEDVITDTTILDTDDEVVAMIKELLETRIRPAVQDDGGDIFFRYTSPSYRRCLTCVTLCRGFDEDRGIVKLQLAGSCAGCPSSSVTLKNGVENMLMHYIPEVRGIEEIVDDEDVKTVNESEFQTLEAKLRAAGIPSI</sequence>
<dbReference type="Gene3D" id="3.30.1370.70">
    <property type="entry name" value="Scaffold protein Nfu/NifU, N-terminal domain"/>
    <property type="match status" value="1"/>
</dbReference>
<dbReference type="PANTHER" id="PTHR11178">
    <property type="entry name" value="IRON-SULFUR CLUSTER SCAFFOLD PROTEIN NFU-RELATED"/>
    <property type="match status" value="1"/>
</dbReference>
<dbReference type="GO" id="GO:0005739">
    <property type="term" value="C:mitochondrion"/>
    <property type="evidence" value="ECO:0007669"/>
    <property type="project" value="TreeGrafter"/>
</dbReference>
<gene>
    <name evidence="3" type="ORF">DYB34_001685</name>
</gene>
<comment type="similarity">
    <text evidence="1">Belongs to the NifU family.</text>
</comment>
<evidence type="ECO:0000256" key="1">
    <source>
        <dbReference type="ARBA" id="ARBA00006420"/>
    </source>
</evidence>